<dbReference type="AlphaFoldDB" id="A0A1D8PSB1"/>
<feature type="domain" description="Glycoside hydrolase family 2 immunoglobulin-like beta-sandwich" evidence="5">
    <location>
        <begin position="189"/>
        <end position="285"/>
    </location>
</feature>
<gene>
    <name evidence="8" type="ordered locus">CAALFM_CR02800CA</name>
    <name evidence="7" type="ordered locus">orf19.10356</name>
</gene>
<reference evidence="8 9" key="1">
    <citation type="journal article" date="2004" name="Proc. Natl. Acad. Sci. U.S.A.">
        <title>The diploid genome sequence of Candida albicans.</title>
        <authorList>
            <person name="Jones T."/>
            <person name="Federspiel N.A."/>
            <person name="Chibana H."/>
            <person name="Dungan J."/>
            <person name="Kalman S."/>
            <person name="Magee B.B."/>
            <person name="Newport G."/>
            <person name="Thorstenson Y.R."/>
            <person name="Agabian N."/>
            <person name="Magee P.T."/>
            <person name="Davis R.W."/>
            <person name="Scherer S."/>
        </authorList>
    </citation>
    <scope>NUCLEOTIDE SEQUENCE [LARGE SCALE GENOMIC DNA]</scope>
    <source>
        <strain evidence="9">SC5314 / ATCC MYA-2876</strain>
    </source>
</reference>
<dbReference type="KEGG" id="cal:CAALFM_CR02800CA"/>
<evidence type="ECO:0000256" key="1">
    <source>
        <dbReference type="ARBA" id="ARBA00000829"/>
    </source>
</evidence>
<dbReference type="EMBL" id="CP017630">
    <property type="protein sequence ID" value="AOW31022.1"/>
    <property type="molecule type" value="Genomic_DNA"/>
</dbReference>
<dbReference type="Gene3D" id="2.60.40.10">
    <property type="entry name" value="Immunoglobulins"/>
    <property type="match status" value="1"/>
</dbReference>
<evidence type="ECO:0000313" key="9">
    <source>
        <dbReference type="Proteomes" id="UP000000559"/>
    </source>
</evidence>
<accession>A0A1D8PSB1</accession>
<dbReference type="Gene3D" id="3.20.20.80">
    <property type="entry name" value="Glycosidases"/>
    <property type="match status" value="1"/>
</dbReference>
<dbReference type="InterPro" id="IPR050887">
    <property type="entry name" value="Beta-mannosidase_GH2"/>
</dbReference>
<dbReference type="InterPro" id="IPR008979">
    <property type="entry name" value="Galactose-bd-like_sf"/>
</dbReference>
<dbReference type="SUPFAM" id="SSF49785">
    <property type="entry name" value="Galactose-binding domain-like"/>
    <property type="match status" value="1"/>
</dbReference>
<dbReference type="PANTHER" id="PTHR43730:SF1">
    <property type="entry name" value="BETA-MANNOSIDASE"/>
    <property type="match status" value="1"/>
</dbReference>
<dbReference type="InterPro" id="IPR054593">
    <property type="entry name" value="Beta-mannosidase-like_N2"/>
</dbReference>
<dbReference type="InterPro" id="IPR013783">
    <property type="entry name" value="Ig-like_fold"/>
</dbReference>
<dbReference type="Pfam" id="PF00703">
    <property type="entry name" value="Glyco_hydro_2"/>
    <property type="match status" value="1"/>
</dbReference>
<comment type="catalytic activity">
    <reaction evidence="1">
        <text>Hydrolysis of terminal, non-reducing beta-D-mannose residues in beta-D-mannosides.</text>
        <dbReference type="EC" id="3.2.1.25"/>
    </reaction>
</comment>
<dbReference type="InterPro" id="IPR036156">
    <property type="entry name" value="Beta-gal/glucu_dom_sf"/>
</dbReference>
<dbReference type="InParanoid" id="A0A1D8PSB1"/>
<organism evidence="8 9">
    <name type="scientific">Candida albicans (strain SC5314 / ATCC MYA-2876)</name>
    <name type="common">Yeast</name>
    <dbReference type="NCBI Taxonomy" id="237561"/>
    <lineage>
        <taxon>Eukaryota</taxon>
        <taxon>Fungi</taxon>
        <taxon>Dikarya</taxon>
        <taxon>Ascomycota</taxon>
        <taxon>Saccharomycotina</taxon>
        <taxon>Pichiomycetes</taxon>
        <taxon>Debaryomycetaceae</taxon>
        <taxon>Candida/Lodderomyces clade</taxon>
        <taxon>Candida</taxon>
    </lineage>
</organism>
<evidence type="ECO:0000259" key="6">
    <source>
        <dbReference type="Pfam" id="PF22666"/>
    </source>
</evidence>
<dbReference type="Pfam" id="PF22666">
    <property type="entry name" value="Glyco_hydro_2_N2"/>
    <property type="match status" value="1"/>
</dbReference>
<dbReference type="OMA" id="QFACASY"/>
<sequence length="816" mass="95599">MAVELINWQFRQISNHAESPLIPNQWYDTKNFTSHQIHTDLLEANIIPDPFIDDNEIHVQWISELNWQYRCIFDAPGNSNSNASLILEGIDTFANIKLNNKTILTTDNYFHKHVIPIIMNDNNELVITFNSSLRIGQELEQEHGKLPVWNGDSSRVYVRKPQFQYGWDWGPNLNTCGFESIKLITDEDYVKDFFIGYNLNQELDIAELSIEIEYLFDKSPENIEIEIKDDTGIVVDRIVPTIPVTNYNITNVKLWYPINQGKQSLYQFSLIINGICKTTQKVGFRKIELVQVNDKYGKSFYFKINNIPIQIWGTNWIPAHSFQSRLTKLDYQQWINLIIHGGYNLIRIWGGGQYEKDILYSLCDEAGILIWQDFMFACGIYPETIIESVTQEVEDQLIRLRQHCSIIIYAGNNEDYQIAESINLDTNNSTQFPAKNIYEYIIPDKINKLCNFTPYHYGSPYSDTSHKSSDPTIGDLHQWNVWHGTHEPYQNWPELSGRFVSEFGMLSIPSLQTLTKYINESQLSINSTLLNFHTKAAGGIENLDNYLWDNFLKPESLDISHYIYLTQLLQSEAMSLAYRYWRRNWENYKTGGIIMWQLNDCWPSISWSAIDFLKIPKLVYYGVKREIQQVGIACRRYQIKQQTYKQQNVFEVKNCLDIWGFGEFLDIGVKIEFYTEYGDLYFFKSIKNLVFLNNQVNMVAEKLCFDNINDNTIIYLKLIENDKIIARSSDWPQPLKKLPWNKLSTNLTIEYLGQGDFQISTTKPVKRLELYFDYTHNYLFDDNGIDLFPDDPQIIHINNFDELDVEKIRYRHLGSI</sequence>
<evidence type="ECO:0000256" key="2">
    <source>
        <dbReference type="ARBA" id="ARBA00012754"/>
    </source>
</evidence>
<dbReference type="GeneID" id="3642559"/>
<keyword evidence="3" id="KW-0378">Hydrolase</keyword>
<dbReference type="InterPro" id="IPR017853">
    <property type="entry name" value="GH"/>
</dbReference>
<name>A0A1D8PSB1_CANAL</name>
<evidence type="ECO:0000256" key="4">
    <source>
        <dbReference type="ARBA" id="ARBA00023295"/>
    </source>
</evidence>
<evidence type="ECO:0000313" key="8">
    <source>
        <dbReference type="EMBL" id="AOW31022.1"/>
    </source>
</evidence>
<dbReference type="VEuPathDB" id="FungiDB:CR_02800C_A"/>
<dbReference type="OrthoDB" id="2866996at2759"/>
<evidence type="ECO:0000259" key="5">
    <source>
        <dbReference type="Pfam" id="PF00703"/>
    </source>
</evidence>
<dbReference type="STRING" id="237561.A0A1D8PSB1"/>
<dbReference type="GO" id="GO:0071466">
    <property type="term" value="P:cellular response to xenobiotic stimulus"/>
    <property type="evidence" value="ECO:0000315"/>
    <property type="project" value="CGD"/>
</dbReference>
<dbReference type="eggNOG" id="KOG2230">
    <property type="taxonomic scope" value="Eukaryota"/>
</dbReference>
<dbReference type="Gene3D" id="2.60.120.260">
    <property type="entry name" value="Galactose-binding domain-like"/>
    <property type="match status" value="1"/>
</dbReference>
<dbReference type="RefSeq" id="XP_715769.2">
    <property type="nucleotide sequence ID" value="XM_710676.2"/>
</dbReference>
<feature type="domain" description="Beta-mannosidase-like galactose-binding" evidence="6">
    <location>
        <begin position="8"/>
        <end position="178"/>
    </location>
</feature>
<reference evidence="8 9" key="3">
    <citation type="journal article" date="2013" name="Genome Biol.">
        <title>Assembly of a phased diploid Candida albicans genome facilitates allele-specific measurements and provides a simple model for repeat and indel structure.</title>
        <authorList>
            <person name="Muzzey D."/>
            <person name="Schwartz K."/>
            <person name="Weissman J.S."/>
            <person name="Sherlock G."/>
        </authorList>
    </citation>
    <scope>NUCLEOTIDE SEQUENCE [LARGE SCALE GENOMIC DNA]</scope>
    <source>
        <strain evidence="9">SC5314 / ATCC MYA-2876</strain>
    </source>
</reference>
<protein>
    <recommendedName>
        <fullName evidence="2">beta-mannosidase</fullName>
        <ecNumber evidence="2">3.2.1.25</ecNumber>
    </recommendedName>
</protein>
<reference evidence="8 9" key="2">
    <citation type="journal article" date="2007" name="Genome Biol.">
        <title>Assembly of the Candida albicans genome into sixteen supercontigs aligned on the eight chromosomes.</title>
        <authorList>
            <person name="van het Hoog M."/>
            <person name="Rast T.J."/>
            <person name="Martchenko M."/>
            <person name="Grindle S."/>
            <person name="Dignard D."/>
            <person name="Hogues H."/>
            <person name="Cuomo C."/>
            <person name="Berriman M."/>
            <person name="Scherer S."/>
            <person name="Magee B.B."/>
            <person name="Whiteway M."/>
            <person name="Chibana H."/>
            <person name="Nantel A."/>
            <person name="Magee P.T."/>
        </authorList>
    </citation>
    <scope>GENOME REANNOTATION</scope>
    <source>
        <strain evidence="9">SC5314 / ATCC MYA-2876</strain>
    </source>
</reference>
<dbReference type="FunFam" id="3.20.20.80:FF:000050">
    <property type="entry name" value="Beta-mannosidase B"/>
    <property type="match status" value="1"/>
</dbReference>
<keyword evidence="4" id="KW-0326">Glycosidase</keyword>
<dbReference type="CGD" id="CAL0000189333">
    <property type="gene designation" value="orf19.10356"/>
</dbReference>
<dbReference type="SUPFAM" id="SSF51445">
    <property type="entry name" value="(Trans)glycosidases"/>
    <property type="match status" value="1"/>
</dbReference>
<dbReference type="SMR" id="A0A1D8PSB1"/>
<dbReference type="GO" id="GO:0006516">
    <property type="term" value="P:glycoprotein catabolic process"/>
    <property type="evidence" value="ECO:0000318"/>
    <property type="project" value="GO_Central"/>
</dbReference>
<dbReference type="InterPro" id="IPR006102">
    <property type="entry name" value="Ig-like_GH2"/>
</dbReference>
<evidence type="ECO:0000313" key="7">
    <source>
        <dbReference type="CGD" id="CAL0000189333"/>
    </source>
</evidence>
<dbReference type="EC" id="3.2.1.25" evidence="2"/>
<dbReference type="GO" id="GO:0004567">
    <property type="term" value="F:beta-mannosidase activity"/>
    <property type="evidence" value="ECO:0000318"/>
    <property type="project" value="GO_Central"/>
</dbReference>
<dbReference type="SUPFAM" id="SSF49303">
    <property type="entry name" value="beta-Galactosidase/glucuronidase domain"/>
    <property type="match status" value="1"/>
</dbReference>
<evidence type="ECO:0000256" key="3">
    <source>
        <dbReference type="ARBA" id="ARBA00022801"/>
    </source>
</evidence>
<keyword evidence="9" id="KW-1185">Reference proteome</keyword>
<dbReference type="PANTHER" id="PTHR43730">
    <property type="entry name" value="BETA-MANNOSIDASE"/>
    <property type="match status" value="1"/>
</dbReference>
<proteinExistence type="predicted"/>
<dbReference type="Proteomes" id="UP000000559">
    <property type="component" value="Chromosome R"/>
</dbReference>